<reference evidence="3 4" key="1">
    <citation type="submission" date="2011-08" db="EMBL/GenBank/DDBJ databases">
        <title>The Genome Sequence of Clostridium hathewayi WAL-18680.</title>
        <authorList>
            <consortium name="The Broad Institute Genome Sequencing Platform"/>
            <person name="Earl A."/>
            <person name="Ward D."/>
            <person name="Feldgarden M."/>
            <person name="Gevers D."/>
            <person name="Finegold S.M."/>
            <person name="Summanen P.H."/>
            <person name="Molitoris D.R."/>
            <person name="Song M."/>
            <person name="Daigneault M."/>
            <person name="Allen-Vercoe E."/>
            <person name="Young S.K."/>
            <person name="Zeng Q."/>
            <person name="Gargeya S."/>
            <person name="Fitzgerald M."/>
            <person name="Haas B."/>
            <person name="Abouelleil A."/>
            <person name="Alvarado L."/>
            <person name="Arachchi H.M."/>
            <person name="Berlin A."/>
            <person name="Brown A."/>
            <person name="Chapman S.B."/>
            <person name="Chen Z."/>
            <person name="Dunbar C."/>
            <person name="Freedman E."/>
            <person name="Gearin G."/>
            <person name="Gellesch M."/>
            <person name="Goldberg J."/>
            <person name="Griggs A."/>
            <person name="Gujja S."/>
            <person name="Heiman D."/>
            <person name="Howarth C."/>
            <person name="Larson L."/>
            <person name="Lui A."/>
            <person name="MacDonald P.J.P."/>
            <person name="Montmayeur A."/>
            <person name="Murphy C."/>
            <person name="Neiman D."/>
            <person name="Pearson M."/>
            <person name="Priest M."/>
            <person name="Roberts A."/>
            <person name="Saif S."/>
            <person name="Shea T."/>
            <person name="Shenoy N."/>
            <person name="Sisk P."/>
            <person name="Stolte C."/>
            <person name="Sykes S."/>
            <person name="Wortman J."/>
            <person name="Nusbaum C."/>
            <person name="Birren B."/>
        </authorList>
    </citation>
    <scope>NUCLEOTIDE SEQUENCE [LARGE SCALE GENOMIC DNA]</scope>
    <source>
        <strain evidence="3 4">WAL-18680</strain>
    </source>
</reference>
<dbReference type="HOGENOM" id="CLU_009583_0_1_9"/>
<dbReference type="AlphaFoldDB" id="G5IBG9"/>
<dbReference type="Pfam" id="PF00534">
    <property type="entry name" value="Glycos_transf_1"/>
    <property type="match status" value="1"/>
</dbReference>
<dbReference type="PATRIC" id="fig|742737.3.peg.743"/>
<dbReference type="SUPFAM" id="SSF53756">
    <property type="entry name" value="UDP-Glycosyltransferase/glycogen phosphorylase"/>
    <property type="match status" value="1"/>
</dbReference>
<dbReference type="OrthoDB" id="9806653at2"/>
<feature type="domain" description="Glycosyltransferase subfamily 4-like N-terminal" evidence="2">
    <location>
        <begin position="25"/>
        <end position="172"/>
    </location>
</feature>
<evidence type="ECO:0008006" key="5">
    <source>
        <dbReference type="Google" id="ProtNLM"/>
    </source>
</evidence>
<dbReference type="PANTHER" id="PTHR12526:SF630">
    <property type="entry name" value="GLYCOSYLTRANSFERASE"/>
    <property type="match status" value="1"/>
</dbReference>
<evidence type="ECO:0000313" key="3">
    <source>
        <dbReference type="EMBL" id="EHI61132.1"/>
    </source>
</evidence>
<dbReference type="GO" id="GO:0016757">
    <property type="term" value="F:glycosyltransferase activity"/>
    <property type="evidence" value="ECO:0007669"/>
    <property type="project" value="InterPro"/>
</dbReference>
<gene>
    <name evidence="3" type="ORF">HMPREF9473_00747</name>
</gene>
<comment type="caution">
    <text evidence="3">The sequence shown here is derived from an EMBL/GenBank/DDBJ whole genome shotgun (WGS) entry which is preliminary data.</text>
</comment>
<proteinExistence type="predicted"/>
<evidence type="ECO:0000259" key="1">
    <source>
        <dbReference type="Pfam" id="PF00534"/>
    </source>
</evidence>
<dbReference type="InterPro" id="IPR028098">
    <property type="entry name" value="Glyco_trans_4-like_N"/>
</dbReference>
<dbReference type="RefSeq" id="WP_006778733.1">
    <property type="nucleotide sequence ID" value="NZ_CP040506.1"/>
</dbReference>
<accession>G5IBG9</accession>
<dbReference type="CDD" id="cd03808">
    <property type="entry name" value="GT4_CapM-like"/>
    <property type="match status" value="1"/>
</dbReference>
<evidence type="ECO:0000259" key="2">
    <source>
        <dbReference type="Pfam" id="PF13439"/>
    </source>
</evidence>
<dbReference type="EMBL" id="ADLN01000006">
    <property type="protein sequence ID" value="EHI61132.1"/>
    <property type="molecule type" value="Genomic_DNA"/>
</dbReference>
<evidence type="ECO:0000313" key="4">
    <source>
        <dbReference type="Proteomes" id="UP000005384"/>
    </source>
</evidence>
<sequence>MKKAIIIASTASMILQFNMNNIKILQESGYEVMVACNFTTGNSVDSNTIKDLKKQLKNINVMTVQIPIPRNPLAFRSIILSYKILKQLSEQFYFSIMHCHSPIGAAVARSAFKKSHKTGTKIIYTAHGFHFYKGAPLHNWMLYYPIEYLLSKWTDVIITINTEDYNRARKFGTAIVAYTPGIGIHLTQESTVSSANKRRELGIPENAFLMLSVGELNRNKNHQIIIKAMARINHDSLYYVICGQGGEKSALQQLAQKLGIENRVKLLGFRTDMEEIYPCANVFILPSYREGLSVALMEAMSYGLPCIVSCIRGNIDLIDDNLGGYTVLPNDVNGFVRAIKKTLNNNVQKLGFYNKEKIQCFSIEKVAEYMRKIYLDISLPSNTKKLK</sequence>
<protein>
    <recommendedName>
        <fullName evidence="5">Glycosyl transferase family 1 domain-containing protein</fullName>
    </recommendedName>
</protein>
<name>G5IBG9_9FIRM</name>
<organism evidence="3 4">
    <name type="scientific">Hungatella hathewayi WAL-18680</name>
    <dbReference type="NCBI Taxonomy" id="742737"/>
    <lineage>
        <taxon>Bacteria</taxon>
        <taxon>Bacillati</taxon>
        <taxon>Bacillota</taxon>
        <taxon>Clostridia</taxon>
        <taxon>Lachnospirales</taxon>
        <taxon>Lachnospiraceae</taxon>
        <taxon>Hungatella</taxon>
    </lineage>
</organism>
<dbReference type="InterPro" id="IPR001296">
    <property type="entry name" value="Glyco_trans_1"/>
</dbReference>
<keyword evidence="4" id="KW-1185">Reference proteome</keyword>
<dbReference type="Proteomes" id="UP000005384">
    <property type="component" value="Unassembled WGS sequence"/>
</dbReference>
<dbReference type="Pfam" id="PF13439">
    <property type="entry name" value="Glyco_transf_4"/>
    <property type="match status" value="1"/>
</dbReference>
<dbReference type="PANTHER" id="PTHR12526">
    <property type="entry name" value="GLYCOSYLTRANSFERASE"/>
    <property type="match status" value="1"/>
</dbReference>
<dbReference type="Gene3D" id="3.40.50.2000">
    <property type="entry name" value="Glycogen Phosphorylase B"/>
    <property type="match status" value="2"/>
</dbReference>
<feature type="domain" description="Glycosyl transferase family 1" evidence="1">
    <location>
        <begin position="195"/>
        <end position="346"/>
    </location>
</feature>